<dbReference type="Pfam" id="PF04402">
    <property type="entry name" value="SIMPL"/>
    <property type="match status" value="1"/>
</dbReference>
<dbReference type="STRING" id="759851.SAMN04244570_1060"/>
<dbReference type="GO" id="GO:0006974">
    <property type="term" value="P:DNA damage response"/>
    <property type="evidence" value="ECO:0007669"/>
    <property type="project" value="TreeGrafter"/>
</dbReference>
<dbReference type="EMBL" id="AFPZ01000092">
    <property type="protein sequence ID" value="EGQ22530.1"/>
    <property type="molecule type" value="Genomic_DNA"/>
</dbReference>
<dbReference type="Gene3D" id="3.30.70.2970">
    <property type="entry name" value="Protein of unknown function (DUF541), domain 2"/>
    <property type="match status" value="1"/>
</dbReference>
<dbReference type="InterPro" id="IPR052022">
    <property type="entry name" value="26kDa_periplasmic_antigen"/>
</dbReference>
<reference evidence="1 2" key="1">
    <citation type="submission" date="2011-04" db="EMBL/GenBank/DDBJ databases">
        <authorList>
            <person name="Muzny D."/>
            <person name="Qin X."/>
            <person name="Deng J."/>
            <person name="Jiang H."/>
            <person name="Liu Y."/>
            <person name="Qu J."/>
            <person name="Song X.-Z."/>
            <person name="Zhang L."/>
            <person name="Thornton R."/>
            <person name="Coyle M."/>
            <person name="Francisco L."/>
            <person name="Jackson L."/>
            <person name="Javaid M."/>
            <person name="Korchina V."/>
            <person name="Kovar C."/>
            <person name="Mata R."/>
            <person name="Mathew T."/>
            <person name="Ngo R."/>
            <person name="Nguyen L."/>
            <person name="Nguyen N."/>
            <person name="Okwuonu G."/>
            <person name="Ongeri F."/>
            <person name="Pham C."/>
            <person name="Simmons D."/>
            <person name="Wilczek-Boney K."/>
            <person name="Hale W."/>
            <person name="Jakkamsetti A."/>
            <person name="Pham P."/>
            <person name="Ruth R."/>
            <person name="San Lucas F."/>
            <person name="Warren J."/>
            <person name="Zhang J."/>
            <person name="Zhao Z."/>
            <person name="Zhou C."/>
            <person name="Zhu D."/>
            <person name="Lee S."/>
            <person name="Bess C."/>
            <person name="Blankenburg K."/>
            <person name="Forbes L."/>
            <person name="Fu Q."/>
            <person name="Gubbala S."/>
            <person name="Hirani K."/>
            <person name="Jayaseelan J.C."/>
            <person name="Lara F."/>
            <person name="Munidasa M."/>
            <person name="Palculict T."/>
            <person name="Patil S."/>
            <person name="Pu L.-L."/>
            <person name="Saada N."/>
            <person name="Tang L."/>
            <person name="Weissenberger G."/>
            <person name="Zhu Y."/>
            <person name="Hemphill L."/>
            <person name="Shang Y."/>
            <person name="Youmans B."/>
            <person name="Ayvaz T."/>
            <person name="Ross M."/>
            <person name="Santibanez J."/>
            <person name="Aqrawi P."/>
            <person name="Gross S."/>
            <person name="Joshi V."/>
            <person name="Fowler G."/>
            <person name="Nazareth L."/>
            <person name="Reid J."/>
            <person name="Worley K."/>
            <person name="Petrosino J."/>
            <person name="Highlander S."/>
            <person name="Gibbs R."/>
        </authorList>
    </citation>
    <scope>NUCLEOTIDE SEQUENCE [LARGE SCALE GENOMIC DNA]</scope>
    <source>
        <strain evidence="1 2">2681</strain>
    </source>
</reference>
<evidence type="ECO:0000313" key="2">
    <source>
        <dbReference type="Proteomes" id="UP000005316"/>
    </source>
</evidence>
<dbReference type="AlphaFoldDB" id="F9DVM6"/>
<dbReference type="eggNOG" id="COG2968">
    <property type="taxonomic scope" value="Bacteria"/>
</dbReference>
<evidence type="ECO:0000313" key="1">
    <source>
        <dbReference type="EMBL" id="EGQ22530.1"/>
    </source>
</evidence>
<dbReference type="HOGENOM" id="CLU_080344_1_2_9"/>
<dbReference type="PANTHER" id="PTHR34387:SF1">
    <property type="entry name" value="PERIPLASMIC IMMUNOGENIC PROTEIN"/>
    <property type="match status" value="1"/>
</dbReference>
<protein>
    <submittedName>
        <fullName evidence="1">Periplasmic immunogenic protein</fullName>
    </submittedName>
</protein>
<dbReference type="Proteomes" id="UP000005316">
    <property type="component" value="Unassembled WGS sequence"/>
</dbReference>
<dbReference type="OrthoDB" id="9785192at2"/>
<sequence>MEMYNASYHDQQSRSITVWGEGAVKVTPDTVHIIMMVNSRGNELNEIQQENADRMNNVISSLVAMGIPESSIQTIDYQIHPVYDYVDGVQIFKGYEVVNTIRVTISEISRVGEVVDTAVSSGVNQIGSIQFTIQDQAEYYQKALAQALHDADTKMVTIGSSLQLPNRPIPVKIEEQHVAQPVAFRAVTMAEAGGTPIESGTITVSASLKVRYQMV</sequence>
<gene>
    <name evidence="1" type="ORF">HMPREF9372_2857</name>
</gene>
<dbReference type="PANTHER" id="PTHR34387">
    <property type="entry name" value="SLR1258 PROTEIN"/>
    <property type="match status" value="1"/>
</dbReference>
<accession>F9DVM6</accession>
<proteinExistence type="predicted"/>
<comment type="caution">
    <text evidence="1">The sequence shown here is derived from an EMBL/GenBank/DDBJ whole genome shotgun (WGS) entry which is preliminary data.</text>
</comment>
<name>F9DVM6_9BACL</name>
<dbReference type="InterPro" id="IPR007497">
    <property type="entry name" value="SIMPL/DUF541"/>
</dbReference>
<dbReference type="Gene3D" id="3.30.110.170">
    <property type="entry name" value="Protein of unknown function (DUF541), domain 1"/>
    <property type="match status" value="1"/>
</dbReference>
<organism evidence="1 2">
    <name type="scientific">Sporosarcina newyorkensis 2681</name>
    <dbReference type="NCBI Taxonomy" id="1027292"/>
    <lineage>
        <taxon>Bacteria</taxon>
        <taxon>Bacillati</taxon>
        <taxon>Bacillota</taxon>
        <taxon>Bacilli</taxon>
        <taxon>Bacillales</taxon>
        <taxon>Caryophanaceae</taxon>
        <taxon>Sporosarcina</taxon>
    </lineage>
</organism>